<gene>
    <name evidence="1" type="ORF">RF55_8120</name>
</gene>
<evidence type="ECO:0000313" key="1">
    <source>
        <dbReference type="EMBL" id="KMQ91953.1"/>
    </source>
</evidence>
<keyword evidence="2" id="KW-1185">Reference proteome</keyword>
<evidence type="ECO:0000313" key="2">
    <source>
        <dbReference type="Proteomes" id="UP000036403"/>
    </source>
</evidence>
<dbReference type="Proteomes" id="UP000036403">
    <property type="component" value="Unassembled WGS sequence"/>
</dbReference>
<dbReference type="AlphaFoldDB" id="A0A0J7KNK4"/>
<accession>A0A0J7KNK4</accession>
<keyword evidence="1" id="KW-0808">Transferase</keyword>
<reference evidence="1 2" key="1">
    <citation type="submission" date="2015-04" db="EMBL/GenBank/DDBJ databases">
        <title>Lasius niger genome sequencing.</title>
        <authorList>
            <person name="Konorov E.A."/>
            <person name="Nikitin M.A."/>
            <person name="Kirill M.V."/>
            <person name="Chang P."/>
        </authorList>
    </citation>
    <scope>NUCLEOTIDE SEQUENCE [LARGE SCALE GENOMIC DNA]</scope>
    <source>
        <tissue evidence="1">Whole</tissue>
    </source>
</reference>
<keyword evidence="1" id="KW-0418">Kinase</keyword>
<comment type="caution">
    <text evidence="1">The sequence shown here is derived from an EMBL/GenBank/DDBJ whole genome shotgun (WGS) entry which is preliminary data.</text>
</comment>
<dbReference type="PaxDb" id="67767-A0A0J7KNK4"/>
<sequence length="76" mass="8668">MAQVLTWRVRMQPGLSIRLTVVQLNLKPEAPLSGLLPTNNEIERDSWEDVSTIELRGVLSTTEIENIHFSGWKHTN</sequence>
<dbReference type="GO" id="GO:0016301">
    <property type="term" value="F:kinase activity"/>
    <property type="evidence" value="ECO:0007669"/>
    <property type="project" value="UniProtKB-KW"/>
</dbReference>
<organism evidence="1 2">
    <name type="scientific">Lasius niger</name>
    <name type="common">Black garden ant</name>
    <dbReference type="NCBI Taxonomy" id="67767"/>
    <lineage>
        <taxon>Eukaryota</taxon>
        <taxon>Metazoa</taxon>
        <taxon>Ecdysozoa</taxon>
        <taxon>Arthropoda</taxon>
        <taxon>Hexapoda</taxon>
        <taxon>Insecta</taxon>
        <taxon>Pterygota</taxon>
        <taxon>Neoptera</taxon>
        <taxon>Endopterygota</taxon>
        <taxon>Hymenoptera</taxon>
        <taxon>Apocrita</taxon>
        <taxon>Aculeata</taxon>
        <taxon>Formicoidea</taxon>
        <taxon>Formicidae</taxon>
        <taxon>Formicinae</taxon>
        <taxon>Lasius</taxon>
        <taxon>Lasius</taxon>
    </lineage>
</organism>
<protein>
    <submittedName>
        <fullName evidence="1">Fructose-1-phosphate kinase</fullName>
    </submittedName>
</protein>
<proteinExistence type="predicted"/>
<dbReference type="EMBL" id="LBMM01004965">
    <property type="protein sequence ID" value="KMQ91953.1"/>
    <property type="molecule type" value="Genomic_DNA"/>
</dbReference>
<name>A0A0J7KNK4_LASNI</name>